<reference evidence="7 9" key="1">
    <citation type="submission" date="2016-10" db="EMBL/GenBank/DDBJ databases">
        <authorList>
            <person name="de Groot N.N."/>
        </authorList>
    </citation>
    <scope>NUCLEOTIDE SEQUENCE [LARGE SCALE GENOMIC DNA]</scope>
    <source>
        <strain evidence="7 9">CGMCC 4.1859</strain>
    </source>
</reference>
<feature type="transmembrane region" description="Helical" evidence="5">
    <location>
        <begin position="133"/>
        <end position="158"/>
    </location>
</feature>
<accession>A0A1G7N8G2</accession>
<evidence type="ECO:0000256" key="1">
    <source>
        <dbReference type="ARBA" id="ARBA00004141"/>
    </source>
</evidence>
<dbReference type="Pfam" id="PF12698">
    <property type="entry name" value="ABC2_membrane_3"/>
    <property type="match status" value="1"/>
</dbReference>
<dbReference type="InterPro" id="IPR051784">
    <property type="entry name" value="Nod_factor_ABC_transporter"/>
</dbReference>
<dbReference type="GO" id="GO:0016020">
    <property type="term" value="C:membrane"/>
    <property type="evidence" value="ECO:0007669"/>
    <property type="project" value="UniProtKB-SubCell"/>
</dbReference>
<feature type="transmembrane region" description="Helical" evidence="5">
    <location>
        <begin position="12"/>
        <end position="34"/>
    </location>
</feature>
<keyword evidence="2 5" id="KW-0812">Transmembrane</keyword>
<evidence type="ECO:0000313" key="10">
    <source>
        <dbReference type="Proteomes" id="UP001432161"/>
    </source>
</evidence>
<evidence type="ECO:0000256" key="2">
    <source>
        <dbReference type="ARBA" id="ARBA00022692"/>
    </source>
</evidence>
<feature type="transmembrane region" description="Helical" evidence="5">
    <location>
        <begin position="219"/>
        <end position="238"/>
    </location>
</feature>
<dbReference type="GO" id="GO:0140359">
    <property type="term" value="F:ABC-type transporter activity"/>
    <property type="evidence" value="ECO:0007669"/>
    <property type="project" value="InterPro"/>
</dbReference>
<feature type="domain" description="ABC-2 type transporter transmembrane" evidence="6">
    <location>
        <begin position="52"/>
        <end position="234"/>
    </location>
</feature>
<feature type="transmembrane region" description="Helical" evidence="5">
    <location>
        <begin position="96"/>
        <end position="121"/>
    </location>
</feature>
<evidence type="ECO:0000313" key="7">
    <source>
        <dbReference type="EMBL" id="SDF70226.1"/>
    </source>
</evidence>
<name>A0A1G7N8G2_9ACTN</name>
<protein>
    <submittedName>
        <fullName evidence="8">ABC transporter permease</fullName>
    </submittedName>
    <submittedName>
        <fullName evidence="7">ABC-2 type transport system permease protein</fullName>
    </submittedName>
</protein>
<evidence type="ECO:0000259" key="6">
    <source>
        <dbReference type="Pfam" id="PF12698"/>
    </source>
</evidence>
<comment type="subcellular location">
    <subcellularLocation>
        <location evidence="1">Membrane</location>
        <topology evidence="1">Multi-pass membrane protein</topology>
    </subcellularLocation>
</comment>
<dbReference type="EMBL" id="FNAX01000010">
    <property type="protein sequence ID" value="SDF70226.1"/>
    <property type="molecule type" value="Genomic_DNA"/>
</dbReference>
<evidence type="ECO:0000256" key="3">
    <source>
        <dbReference type="ARBA" id="ARBA00022989"/>
    </source>
</evidence>
<dbReference type="OrthoDB" id="63188at2"/>
<sequence length="249" mass="26303">MTDMLRYAKLDTLCLIRSAYFLTFSVLFSAGFYVMFTMVAQDAISDSPLFARDYMLSMSVSGAFFGALNGAGIRLGTERGEGWARQVLLTPLSGAAYLAAKALTAWLATLPAAVVVFALGAFANDVSMPAADWIAALAVIWGAGLVFVLAGLVVGLVAVGESAQYISLGVFFPLAMLGGLWFPLDDFPSALRHFADYLPTRALDQLATLVTPNAGDGPVLRPVLVLVCWGVALAGVVLSRSRAVVLARV</sequence>
<reference evidence="8" key="2">
    <citation type="submission" date="2022-10" db="EMBL/GenBank/DDBJ databases">
        <title>The complete genomes of actinobacterial strains from the NBC collection.</title>
        <authorList>
            <person name="Joergensen T.S."/>
            <person name="Alvarez Arevalo M."/>
            <person name="Sterndorff E.B."/>
            <person name="Faurdal D."/>
            <person name="Vuksanovic O."/>
            <person name="Mourched A.-S."/>
            <person name="Charusanti P."/>
            <person name="Shaw S."/>
            <person name="Blin K."/>
            <person name="Weber T."/>
        </authorList>
    </citation>
    <scope>NUCLEOTIDE SEQUENCE</scope>
    <source>
        <strain evidence="8">NBC_00489</strain>
    </source>
</reference>
<organism evidence="7 9">
    <name type="scientific">Streptomyces griseoaurantiacus</name>
    <dbReference type="NCBI Taxonomy" id="68213"/>
    <lineage>
        <taxon>Bacteria</taxon>
        <taxon>Bacillati</taxon>
        <taxon>Actinomycetota</taxon>
        <taxon>Actinomycetes</taxon>
        <taxon>Kitasatosporales</taxon>
        <taxon>Streptomycetaceae</taxon>
        <taxon>Streptomyces</taxon>
        <taxon>Streptomyces aurantiacus group</taxon>
    </lineage>
</organism>
<keyword evidence="4 5" id="KW-0472">Membrane</keyword>
<evidence type="ECO:0000313" key="9">
    <source>
        <dbReference type="Proteomes" id="UP000198614"/>
    </source>
</evidence>
<evidence type="ECO:0000256" key="4">
    <source>
        <dbReference type="ARBA" id="ARBA00023136"/>
    </source>
</evidence>
<keyword evidence="3 5" id="KW-1133">Transmembrane helix</keyword>
<evidence type="ECO:0000256" key="5">
    <source>
        <dbReference type="SAM" id="Phobius"/>
    </source>
</evidence>
<dbReference type="InterPro" id="IPR013525">
    <property type="entry name" value="ABC2_TM"/>
</dbReference>
<evidence type="ECO:0000313" key="8">
    <source>
        <dbReference type="EMBL" id="WUR39061.1"/>
    </source>
</evidence>
<feature type="transmembrane region" description="Helical" evidence="5">
    <location>
        <begin position="54"/>
        <end position="75"/>
    </location>
</feature>
<gene>
    <name evidence="8" type="ORF">OHN36_18775</name>
    <name evidence="7" type="ORF">SAMN05216260_11066</name>
</gene>
<dbReference type="PANTHER" id="PTHR43229:SF6">
    <property type="entry name" value="ABC-TYPE MULTIDRUG TRANSPORT SYSTEM, PERMEASE COMPONENT"/>
    <property type="match status" value="1"/>
</dbReference>
<feature type="transmembrane region" description="Helical" evidence="5">
    <location>
        <begin position="165"/>
        <end position="184"/>
    </location>
</feature>
<proteinExistence type="predicted"/>
<keyword evidence="10" id="KW-1185">Reference proteome</keyword>
<dbReference type="EMBL" id="CP108330">
    <property type="protein sequence ID" value="WUR39061.1"/>
    <property type="molecule type" value="Genomic_DNA"/>
</dbReference>
<dbReference type="AlphaFoldDB" id="A0A1G7N8G2"/>
<dbReference type="Proteomes" id="UP000198614">
    <property type="component" value="Unassembled WGS sequence"/>
</dbReference>
<dbReference type="PANTHER" id="PTHR43229">
    <property type="entry name" value="NODULATION PROTEIN J"/>
    <property type="match status" value="1"/>
</dbReference>
<dbReference type="Proteomes" id="UP001432161">
    <property type="component" value="Chromosome"/>
</dbReference>